<proteinExistence type="predicted"/>
<dbReference type="InterPro" id="IPR027275">
    <property type="entry name" value="PRC-brl_dom"/>
</dbReference>
<organism evidence="2 3">
    <name type="scientific">Neolewinella antarctica</name>
    <dbReference type="NCBI Taxonomy" id="442734"/>
    <lineage>
        <taxon>Bacteria</taxon>
        <taxon>Pseudomonadati</taxon>
        <taxon>Bacteroidota</taxon>
        <taxon>Saprospiria</taxon>
        <taxon>Saprospirales</taxon>
        <taxon>Lewinellaceae</taxon>
        <taxon>Neolewinella</taxon>
    </lineage>
</organism>
<comment type="caution">
    <text evidence="2">The sequence shown here is derived from an EMBL/GenBank/DDBJ whole genome shotgun (WGS) entry which is preliminary data.</text>
</comment>
<feature type="domain" description="PRC-barrel" evidence="1">
    <location>
        <begin position="47"/>
        <end position="119"/>
    </location>
</feature>
<reference evidence="2 3" key="1">
    <citation type="submission" date="2020-03" db="EMBL/GenBank/DDBJ databases">
        <title>Genomic Encyclopedia of Type Strains, Phase IV (KMG-IV): sequencing the most valuable type-strain genomes for metagenomic binning, comparative biology and taxonomic classification.</title>
        <authorList>
            <person name="Goeker M."/>
        </authorList>
    </citation>
    <scope>NUCLEOTIDE SEQUENCE [LARGE SCALE GENOMIC DNA]</scope>
    <source>
        <strain evidence="2 3">DSM 105096</strain>
    </source>
</reference>
<dbReference type="Proteomes" id="UP000770785">
    <property type="component" value="Unassembled WGS sequence"/>
</dbReference>
<dbReference type="InterPro" id="IPR014747">
    <property type="entry name" value="Bac_photo_RC_H_C"/>
</dbReference>
<dbReference type="Gene3D" id="3.90.50.10">
    <property type="entry name" value="Photosynthetic Reaction Center, subunit H, domain 2"/>
    <property type="match status" value="1"/>
</dbReference>
<sequence length="195" mass="22513">MSTIVTNDTPDMNPKTVKSTEPVVQTRNKNLKFVDNLADYKVHHDDVDIREFDVRLASGEKIGEVEGLLADLPSKLVRYAEVEVEEDIINRHTAGRYTEDDKHVLVPIGLVQINDDKTVTIHGLGLDNMVDYPRYERKNGYTTNYELDTAEYLNGFHEYRDDKFGGFIKEGRTKQRDTFDDTFYSSKFYTGKFSR</sequence>
<evidence type="ECO:0000259" key="1">
    <source>
        <dbReference type="Pfam" id="PF05239"/>
    </source>
</evidence>
<dbReference type="RefSeq" id="WP_168035566.1">
    <property type="nucleotide sequence ID" value="NZ_JAATJH010000001.1"/>
</dbReference>
<gene>
    <name evidence="2" type="ORF">GGR27_000236</name>
</gene>
<evidence type="ECO:0000313" key="2">
    <source>
        <dbReference type="EMBL" id="NJC24755.1"/>
    </source>
</evidence>
<evidence type="ECO:0000313" key="3">
    <source>
        <dbReference type="Proteomes" id="UP000770785"/>
    </source>
</evidence>
<protein>
    <recommendedName>
        <fullName evidence="1">PRC-barrel domain-containing protein</fullName>
    </recommendedName>
</protein>
<dbReference type="Pfam" id="PF05239">
    <property type="entry name" value="PRC"/>
    <property type="match status" value="1"/>
</dbReference>
<name>A0ABX0X6R6_9BACT</name>
<accession>A0ABX0X6R6</accession>
<keyword evidence="3" id="KW-1185">Reference proteome</keyword>
<dbReference type="EMBL" id="JAATJH010000001">
    <property type="protein sequence ID" value="NJC24755.1"/>
    <property type="molecule type" value="Genomic_DNA"/>
</dbReference>
<dbReference type="SUPFAM" id="SSF50346">
    <property type="entry name" value="PRC-barrel domain"/>
    <property type="match status" value="1"/>
</dbReference>
<dbReference type="InterPro" id="IPR011033">
    <property type="entry name" value="PRC_barrel-like_sf"/>
</dbReference>